<feature type="transmembrane region" description="Helical" evidence="8">
    <location>
        <begin position="35"/>
        <end position="56"/>
    </location>
</feature>
<dbReference type="Pfam" id="PF02659">
    <property type="entry name" value="Mntp"/>
    <property type="match status" value="1"/>
</dbReference>
<evidence type="ECO:0000256" key="6">
    <source>
        <dbReference type="ARBA" id="ARBA00023136"/>
    </source>
</evidence>
<evidence type="ECO:0000256" key="1">
    <source>
        <dbReference type="ARBA" id="ARBA00022448"/>
    </source>
</evidence>
<evidence type="ECO:0000256" key="2">
    <source>
        <dbReference type="ARBA" id="ARBA00022475"/>
    </source>
</evidence>
<comment type="caution">
    <text evidence="9">The sequence shown here is derived from an EMBL/GenBank/DDBJ whole genome shotgun (WGS) entry which is preliminary data.</text>
</comment>
<gene>
    <name evidence="8" type="primary">mntP</name>
    <name evidence="9" type="ORF">HNR53_000896</name>
</gene>
<keyword evidence="10" id="KW-1185">Reference proteome</keyword>
<keyword evidence="2 8" id="KW-1003">Cell membrane</keyword>
<proteinExistence type="inferred from homology"/>
<keyword evidence="4 8" id="KW-1133">Transmembrane helix</keyword>
<dbReference type="InterPro" id="IPR003810">
    <property type="entry name" value="Mntp/YtaF"/>
</dbReference>
<evidence type="ECO:0000313" key="9">
    <source>
        <dbReference type="EMBL" id="MBB6444288.1"/>
    </source>
</evidence>
<evidence type="ECO:0000256" key="3">
    <source>
        <dbReference type="ARBA" id="ARBA00022692"/>
    </source>
</evidence>
<dbReference type="GO" id="GO:0005384">
    <property type="term" value="F:manganese ion transmembrane transporter activity"/>
    <property type="evidence" value="ECO:0007669"/>
    <property type="project" value="UniProtKB-UniRule"/>
</dbReference>
<comment type="subcellular location">
    <subcellularLocation>
        <location evidence="8">Cell membrane</location>
        <topology evidence="8">Multi-pass membrane protein</topology>
    </subcellularLocation>
</comment>
<comment type="similarity">
    <text evidence="8">Belongs to the MntP (TC 9.B.29) family.</text>
</comment>
<feature type="transmembrane region" description="Helical" evidence="8">
    <location>
        <begin position="68"/>
        <end position="85"/>
    </location>
</feature>
<sequence length="194" mass="21265">MGLIELFLIAIGVSMDAFAASICRGLSLKKFNIKTAVIVGLYFGSFQAVMPLLGYLLGVQFQDLIEDIDHWIAFALLVIIGINFIRESRKECANNEENHAHIFSPLSFKIMFVLAFSTSIDALAVGVSFAFLKVYIVPAILFIGLVTFFMSIIGVKIGNTFGTKFKASAEFAGGVILILIGIHILLEHLGIIRF</sequence>
<comment type="function">
    <text evidence="8">Probably functions as a manganese efflux pump.</text>
</comment>
<evidence type="ECO:0000256" key="8">
    <source>
        <dbReference type="HAMAP-Rule" id="MF_01521"/>
    </source>
</evidence>
<dbReference type="AlphaFoldDB" id="A0A7X0HP52"/>
<feature type="transmembrane region" description="Helical" evidence="8">
    <location>
        <begin position="135"/>
        <end position="155"/>
    </location>
</feature>
<feature type="transmembrane region" description="Helical" evidence="8">
    <location>
        <begin position="167"/>
        <end position="186"/>
    </location>
</feature>
<dbReference type="Proteomes" id="UP000531594">
    <property type="component" value="Unassembled WGS sequence"/>
</dbReference>
<feature type="transmembrane region" description="Helical" evidence="8">
    <location>
        <begin position="106"/>
        <end position="129"/>
    </location>
</feature>
<organism evidence="9 10">
    <name type="scientific">Bacillus benzoevorans</name>
    <dbReference type="NCBI Taxonomy" id="1456"/>
    <lineage>
        <taxon>Bacteria</taxon>
        <taxon>Bacillati</taxon>
        <taxon>Bacillota</taxon>
        <taxon>Bacilli</taxon>
        <taxon>Bacillales</taxon>
        <taxon>Bacillaceae</taxon>
        <taxon>Bacillus</taxon>
    </lineage>
</organism>
<dbReference type="RefSeq" id="WP_184523219.1">
    <property type="nucleotide sequence ID" value="NZ_JACHGK010000002.1"/>
</dbReference>
<keyword evidence="1 8" id="KW-0813">Transport</keyword>
<keyword evidence="3 8" id="KW-0812">Transmembrane</keyword>
<feature type="transmembrane region" description="Helical" evidence="8">
    <location>
        <begin position="6"/>
        <end position="23"/>
    </location>
</feature>
<accession>A0A7X0HP52</accession>
<keyword evidence="5 8" id="KW-0406">Ion transport</keyword>
<dbReference type="EMBL" id="JACHGK010000002">
    <property type="protein sequence ID" value="MBB6444288.1"/>
    <property type="molecule type" value="Genomic_DNA"/>
</dbReference>
<dbReference type="GO" id="GO:0005886">
    <property type="term" value="C:plasma membrane"/>
    <property type="evidence" value="ECO:0007669"/>
    <property type="project" value="UniProtKB-SubCell"/>
</dbReference>
<evidence type="ECO:0000256" key="4">
    <source>
        <dbReference type="ARBA" id="ARBA00022989"/>
    </source>
</evidence>
<evidence type="ECO:0000256" key="5">
    <source>
        <dbReference type="ARBA" id="ARBA00023065"/>
    </source>
</evidence>
<keyword evidence="7 8" id="KW-0464">Manganese</keyword>
<dbReference type="HAMAP" id="MF_01521">
    <property type="entry name" value="MntP_pump"/>
    <property type="match status" value="1"/>
</dbReference>
<evidence type="ECO:0000256" key="7">
    <source>
        <dbReference type="ARBA" id="ARBA00023211"/>
    </source>
</evidence>
<dbReference type="PANTHER" id="PTHR35529">
    <property type="entry name" value="MANGANESE EFFLUX PUMP MNTP-RELATED"/>
    <property type="match status" value="1"/>
</dbReference>
<dbReference type="PANTHER" id="PTHR35529:SF1">
    <property type="entry name" value="MANGANESE EFFLUX PUMP MNTP-RELATED"/>
    <property type="match status" value="1"/>
</dbReference>
<name>A0A7X0HP52_9BACI</name>
<evidence type="ECO:0000313" key="10">
    <source>
        <dbReference type="Proteomes" id="UP000531594"/>
    </source>
</evidence>
<dbReference type="InterPro" id="IPR022929">
    <property type="entry name" value="Put_MntP"/>
</dbReference>
<reference evidence="9 10" key="1">
    <citation type="submission" date="2020-08" db="EMBL/GenBank/DDBJ databases">
        <title>Genomic Encyclopedia of Type Strains, Phase IV (KMG-IV): sequencing the most valuable type-strain genomes for metagenomic binning, comparative biology and taxonomic classification.</title>
        <authorList>
            <person name="Goeker M."/>
        </authorList>
    </citation>
    <scope>NUCLEOTIDE SEQUENCE [LARGE SCALE GENOMIC DNA]</scope>
    <source>
        <strain evidence="9 10">DSM 5391</strain>
    </source>
</reference>
<protein>
    <recommendedName>
        <fullName evidence="8">Putative manganese efflux pump MntP</fullName>
    </recommendedName>
</protein>
<keyword evidence="6 8" id="KW-0472">Membrane</keyword>